<dbReference type="RefSeq" id="WP_236986425.1">
    <property type="nucleotide sequence ID" value="NZ_AP023086.1"/>
</dbReference>
<dbReference type="GO" id="GO:0051990">
    <property type="term" value="F:(R)-2-hydroxyglutarate dehydrogenase activity"/>
    <property type="evidence" value="ECO:0007669"/>
    <property type="project" value="UniProtKB-EC"/>
</dbReference>
<dbReference type="EC" id="1.1.99.39" evidence="9"/>
<keyword evidence="8" id="KW-0411">Iron-sulfur</keyword>
<evidence type="ECO:0000256" key="6">
    <source>
        <dbReference type="ARBA" id="ARBA00023002"/>
    </source>
</evidence>
<evidence type="ECO:0000313" key="16">
    <source>
        <dbReference type="Proteomes" id="UP001320119"/>
    </source>
</evidence>
<dbReference type="Proteomes" id="UP001320119">
    <property type="component" value="Chromosome"/>
</dbReference>
<organism evidence="15 16">
    <name type="scientific">Marinagarivorans cellulosilyticus</name>
    <dbReference type="NCBI Taxonomy" id="2721545"/>
    <lineage>
        <taxon>Bacteria</taxon>
        <taxon>Pseudomonadati</taxon>
        <taxon>Pseudomonadota</taxon>
        <taxon>Gammaproteobacteria</taxon>
        <taxon>Cellvibrionales</taxon>
        <taxon>Cellvibrionaceae</taxon>
        <taxon>Marinagarivorans</taxon>
    </lineage>
</organism>
<evidence type="ECO:0000256" key="3">
    <source>
        <dbReference type="ARBA" id="ARBA00022630"/>
    </source>
</evidence>
<dbReference type="EMBL" id="AP023086">
    <property type="protein sequence ID" value="BCD96942.1"/>
    <property type="molecule type" value="Genomic_DNA"/>
</dbReference>
<keyword evidence="4" id="KW-0479">Metal-binding</keyword>
<comment type="similarity">
    <text evidence="11">In the N-terminal section; belongs to the FAD-binding oxidoreductase/transferase type 4 family.</text>
</comment>
<comment type="catalytic activity">
    <reaction evidence="10">
        <text>(R)-2-hydroxyglutarate + A = 2-oxoglutarate + AH2</text>
        <dbReference type="Rhea" id="RHEA:38295"/>
        <dbReference type="ChEBI" id="CHEBI:13193"/>
        <dbReference type="ChEBI" id="CHEBI:15801"/>
        <dbReference type="ChEBI" id="CHEBI:16810"/>
        <dbReference type="ChEBI" id="CHEBI:17499"/>
        <dbReference type="EC" id="1.1.99.39"/>
    </reaction>
    <physiologicalReaction direction="left-to-right" evidence="10">
        <dbReference type="Rhea" id="RHEA:38296"/>
    </physiologicalReaction>
</comment>
<accession>A0AAN1WG30</accession>
<dbReference type="SUPFAM" id="SSF55103">
    <property type="entry name" value="FAD-linked oxidases, C-terminal domain"/>
    <property type="match status" value="1"/>
</dbReference>
<dbReference type="SUPFAM" id="SSF46548">
    <property type="entry name" value="alpha-helical ferredoxin"/>
    <property type="match status" value="1"/>
</dbReference>
<evidence type="ECO:0000256" key="10">
    <source>
        <dbReference type="ARBA" id="ARBA00051291"/>
    </source>
</evidence>
<dbReference type="PROSITE" id="PS00198">
    <property type="entry name" value="4FE4S_FER_1"/>
    <property type="match status" value="1"/>
</dbReference>
<evidence type="ECO:0000313" key="15">
    <source>
        <dbReference type="EMBL" id="BCD96942.1"/>
    </source>
</evidence>
<evidence type="ECO:0000256" key="5">
    <source>
        <dbReference type="ARBA" id="ARBA00022827"/>
    </source>
</evidence>
<evidence type="ECO:0000256" key="9">
    <source>
        <dbReference type="ARBA" id="ARBA00039003"/>
    </source>
</evidence>
<evidence type="ECO:0000259" key="13">
    <source>
        <dbReference type="PROSITE" id="PS51379"/>
    </source>
</evidence>
<reference evidence="15 16" key="1">
    <citation type="journal article" date="2022" name="IScience">
        <title>An ultrasensitive nanofiber-based assay for enzymatic hydrolysis and deep-sea microbial degradation of cellulose.</title>
        <authorList>
            <person name="Tsudome M."/>
            <person name="Tachioka M."/>
            <person name="Miyazaki M."/>
            <person name="Uchimura K."/>
            <person name="Tsuda M."/>
            <person name="Takaki Y."/>
            <person name="Deguchi S."/>
        </authorList>
    </citation>
    <scope>NUCLEOTIDE SEQUENCE [LARGE SCALE GENOMIC DNA]</scope>
    <source>
        <strain evidence="15 16">GE09</strain>
    </source>
</reference>
<dbReference type="GO" id="GO:0008720">
    <property type="term" value="F:D-lactate dehydrogenase (NAD+) activity"/>
    <property type="evidence" value="ECO:0007669"/>
    <property type="project" value="TreeGrafter"/>
</dbReference>
<evidence type="ECO:0000256" key="4">
    <source>
        <dbReference type="ARBA" id="ARBA00022723"/>
    </source>
</evidence>
<evidence type="ECO:0000256" key="12">
    <source>
        <dbReference type="ARBA" id="ARBA00067680"/>
    </source>
</evidence>
<dbReference type="GO" id="GO:0051539">
    <property type="term" value="F:4 iron, 4 sulfur cluster binding"/>
    <property type="evidence" value="ECO:0007669"/>
    <property type="project" value="UniProtKB-KW"/>
</dbReference>
<dbReference type="InterPro" id="IPR036318">
    <property type="entry name" value="FAD-bd_PCMH-like_sf"/>
</dbReference>
<evidence type="ECO:0000256" key="7">
    <source>
        <dbReference type="ARBA" id="ARBA00023004"/>
    </source>
</evidence>
<dbReference type="InterPro" id="IPR016166">
    <property type="entry name" value="FAD-bd_PCMH"/>
</dbReference>
<comment type="cofactor">
    <cofactor evidence="1">
        <name>FAD</name>
        <dbReference type="ChEBI" id="CHEBI:57692"/>
    </cofactor>
</comment>
<dbReference type="Gene3D" id="3.30.70.2740">
    <property type="match status" value="1"/>
</dbReference>
<dbReference type="InterPro" id="IPR016164">
    <property type="entry name" value="FAD-linked_Oxase-like_C"/>
</dbReference>
<dbReference type="KEGG" id="marq:MARGE09_P1142"/>
<evidence type="ECO:0000259" key="14">
    <source>
        <dbReference type="PROSITE" id="PS51387"/>
    </source>
</evidence>
<dbReference type="PANTHER" id="PTHR11748">
    <property type="entry name" value="D-LACTATE DEHYDROGENASE"/>
    <property type="match status" value="1"/>
</dbReference>
<feature type="domain" description="4Fe-4S ferredoxin-type" evidence="13">
    <location>
        <begin position="657"/>
        <end position="689"/>
    </location>
</feature>
<proteinExistence type="inferred from homology"/>
<dbReference type="InterPro" id="IPR017896">
    <property type="entry name" value="4Fe4S_Fe-S-bd"/>
</dbReference>
<dbReference type="InterPro" id="IPR006094">
    <property type="entry name" value="Oxid_FAD_bind_N"/>
</dbReference>
<keyword evidence="16" id="KW-1185">Reference proteome</keyword>
<dbReference type="PANTHER" id="PTHR11748:SF119">
    <property type="entry name" value="D-2-HYDROXYGLUTARATE DEHYDROGENASE"/>
    <property type="match status" value="1"/>
</dbReference>
<dbReference type="Gene3D" id="3.30.465.10">
    <property type="match status" value="1"/>
</dbReference>
<sequence length="1019" mass="112514">MIPRIHQTSSTQSLYLQFLEALKRTDFEGDIAPDYASRTVLATDNSIYQVLPQGVVYPKSIDDLTRITELTCQPQYHVVVLSPRGGGTGTNGQSLTDGIVVDMSRHMNNILEINAEEGWARVQSGVVKDQLNAAIKPYGLFFAPELSTSNRATIGGMINTDASGQGSCRYGKTRDHVLELTTVLLDGGIIVSHAINDDELALKSEEQNISGLVHRLINNIQQEHKALIAEKFPPLNRCLTGYDLAHIRDENDQFNLNNILCGSEGTLGFIAEAKINLLKIPNFTALVIVNYDSFDSALRDAPRLMKAGPTSIETIDSRVLELAMNDIVWQEVAEYFPAENIEQIKGMNLVEYTAETKEELSAGLSQLIDVLKSTDAATGCVGHGLAMGDDAVKKIWGMRKKAVGLLGNAKGEARPIPFVEDTAVPPENLADFIAEFRAILDSHNLSYGMFGHVDAGVLHVRPAIDMKEPSALKMVRKITDEVTALTQKYNGLLWGEHGKGVRSEYAPEFFGELFPQLQRIKGAFDPRNQLNPGKIATPIDTGTLLKIDEVPTRGQNDQQIPVQLWQGFSEAVYCNGNGACFNWNTADAMCPSYKATRNRVHSPKGRASLIREWIKQLGEYDFDVTKFTGKYDNFPKAESFLQRRKNSKNAVQQYDFSHEVMDSMSQCLACKSCVGQCPIKVDVPEFRSKFLALYHTRYARPLKDYFVANLERFVPMAAPFAAIANTVQSLAPVKRFLKNTVGFVDSPKLSRINFNKQLKKWGVSYATGDALKRLNDEQKANSVIIVQDAFTRYFDAQVVLDAIELLMKFGFNPLIAPFSANGKPLHVHGFLAEFKQQAEQTAAQLNTLARSDIPLVGIDPAMTLAYRAEYVKALGEENAPKVLLIQEWLIAHLDKLVNKQSLFKDGTFKLLGHCTEKTNAPASTSQWQKIFSALGQTLAVEAVGCCGMAGTYGHETKNRETSAEIFDLSWRAPTTNEENTGKLIATGYSCRSQTLREAGVSLSHPLQALLANAADSKPA</sequence>
<evidence type="ECO:0000256" key="1">
    <source>
        <dbReference type="ARBA" id="ARBA00001974"/>
    </source>
</evidence>
<feature type="domain" description="FAD-binding PCMH-type" evidence="14">
    <location>
        <begin position="48"/>
        <end position="280"/>
    </location>
</feature>
<keyword evidence="7" id="KW-0408">Iron</keyword>
<evidence type="ECO:0000256" key="8">
    <source>
        <dbReference type="ARBA" id="ARBA00023014"/>
    </source>
</evidence>
<evidence type="ECO:0000256" key="11">
    <source>
        <dbReference type="ARBA" id="ARBA00060924"/>
    </source>
</evidence>
<dbReference type="InterPro" id="IPR004113">
    <property type="entry name" value="FAD-bd_oxidored_4_C"/>
</dbReference>
<dbReference type="PROSITE" id="PS51379">
    <property type="entry name" value="4FE4S_FER_2"/>
    <property type="match status" value="1"/>
</dbReference>
<keyword evidence="6" id="KW-0560">Oxidoreductase</keyword>
<keyword evidence="5" id="KW-0274">FAD</keyword>
<dbReference type="SUPFAM" id="SSF56176">
    <property type="entry name" value="FAD-binding/transporter-associated domain-like"/>
    <property type="match status" value="1"/>
</dbReference>
<keyword evidence="2" id="KW-0004">4Fe-4S</keyword>
<dbReference type="GO" id="GO:1903457">
    <property type="term" value="P:lactate catabolic process"/>
    <property type="evidence" value="ECO:0007669"/>
    <property type="project" value="TreeGrafter"/>
</dbReference>
<protein>
    <recommendedName>
        <fullName evidence="12">D-2-hydroxyglutarate dehydrogenase</fullName>
        <ecNumber evidence="9">1.1.99.39</ecNumber>
    </recommendedName>
</protein>
<dbReference type="PROSITE" id="PS51387">
    <property type="entry name" value="FAD_PCMH"/>
    <property type="match status" value="1"/>
</dbReference>
<dbReference type="FunFam" id="3.30.70.2740:FF:000003">
    <property type="entry name" value="Oxidoreductase, FAD-binding, putative"/>
    <property type="match status" value="1"/>
</dbReference>
<dbReference type="InterPro" id="IPR016169">
    <property type="entry name" value="FAD-bd_PCMH_sub2"/>
</dbReference>
<dbReference type="GO" id="GO:0046872">
    <property type="term" value="F:metal ion binding"/>
    <property type="evidence" value="ECO:0007669"/>
    <property type="project" value="UniProtKB-KW"/>
</dbReference>
<keyword evidence="3" id="KW-0285">Flavoprotein</keyword>
<evidence type="ECO:0000256" key="2">
    <source>
        <dbReference type="ARBA" id="ARBA00022485"/>
    </source>
</evidence>
<gene>
    <name evidence="15" type="ORF">MARGE09_P1142</name>
</gene>
<dbReference type="AlphaFoldDB" id="A0AAN1WG30"/>
<dbReference type="GO" id="GO:0004458">
    <property type="term" value="F:D-lactate dehydrogenase (cytochrome) activity"/>
    <property type="evidence" value="ECO:0007669"/>
    <property type="project" value="TreeGrafter"/>
</dbReference>
<name>A0AAN1WG30_9GAMM</name>
<dbReference type="InterPro" id="IPR017900">
    <property type="entry name" value="4Fe4S_Fe_S_CS"/>
</dbReference>
<dbReference type="Pfam" id="PF01565">
    <property type="entry name" value="FAD_binding_4"/>
    <property type="match status" value="1"/>
</dbReference>
<dbReference type="GO" id="GO:0071949">
    <property type="term" value="F:FAD binding"/>
    <property type="evidence" value="ECO:0007669"/>
    <property type="project" value="InterPro"/>
</dbReference>
<dbReference type="Pfam" id="PF02913">
    <property type="entry name" value="FAD-oxidase_C"/>
    <property type="match status" value="1"/>
</dbReference>